<dbReference type="GO" id="GO:0005849">
    <property type="term" value="C:mRNA cleavage factor complex"/>
    <property type="evidence" value="ECO:0007669"/>
    <property type="project" value="TreeGrafter"/>
</dbReference>
<feature type="compositionally biased region" description="Pro residues" evidence="1">
    <location>
        <begin position="412"/>
        <end position="424"/>
    </location>
</feature>
<evidence type="ECO:0000256" key="1">
    <source>
        <dbReference type="SAM" id="MobiDB-lite"/>
    </source>
</evidence>
<dbReference type="Pfam" id="PF21936">
    <property type="entry name" value="Pcf11_C"/>
    <property type="match status" value="1"/>
</dbReference>
<dbReference type="GO" id="GO:0003729">
    <property type="term" value="F:mRNA binding"/>
    <property type="evidence" value="ECO:0007669"/>
    <property type="project" value="InterPro"/>
</dbReference>
<feature type="region of interest" description="Disordered" evidence="1">
    <location>
        <begin position="438"/>
        <end position="457"/>
    </location>
</feature>
<reference evidence="3" key="1">
    <citation type="submission" date="2020-04" db="EMBL/GenBank/DDBJ databases">
        <title>Draft genome resource of the tomato pathogen Pseudocercospora fuligena.</title>
        <authorList>
            <person name="Zaccaron A."/>
        </authorList>
    </citation>
    <scope>NUCLEOTIDE SEQUENCE</scope>
    <source>
        <strain evidence="3">PF001</strain>
    </source>
</reference>
<feature type="region of interest" description="Disordered" evidence="1">
    <location>
        <begin position="277"/>
        <end position="341"/>
    </location>
</feature>
<dbReference type="Pfam" id="PF04818">
    <property type="entry name" value="CID"/>
    <property type="match status" value="1"/>
</dbReference>
<dbReference type="InterPro" id="IPR006569">
    <property type="entry name" value="CID_dom"/>
</dbReference>
<dbReference type="GO" id="GO:0006369">
    <property type="term" value="P:termination of RNA polymerase II transcription"/>
    <property type="evidence" value="ECO:0007669"/>
    <property type="project" value="InterPro"/>
</dbReference>
<dbReference type="InterPro" id="IPR045154">
    <property type="entry name" value="PCF11-like"/>
</dbReference>
<dbReference type="InterPro" id="IPR047415">
    <property type="entry name" value="Pcf11_CID"/>
</dbReference>
<dbReference type="Gene3D" id="1.25.40.90">
    <property type="match status" value="1"/>
</dbReference>
<dbReference type="SMART" id="SM00582">
    <property type="entry name" value="RPR"/>
    <property type="match status" value="1"/>
</dbReference>
<comment type="caution">
    <text evidence="3">The sequence shown here is derived from an EMBL/GenBank/DDBJ whole genome shotgun (WGS) entry which is preliminary data.</text>
</comment>
<name>A0A8H6R8R8_9PEZI</name>
<dbReference type="Proteomes" id="UP000660729">
    <property type="component" value="Unassembled WGS sequence"/>
</dbReference>
<dbReference type="InterPro" id="IPR008942">
    <property type="entry name" value="ENTH_VHS"/>
</dbReference>
<feature type="compositionally biased region" description="Pro residues" evidence="1">
    <location>
        <begin position="285"/>
        <end position="319"/>
    </location>
</feature>
<dbReference type="GO" id="GO:0000993">
    <property type="term" value="F:RNA polymerase II complex binding"/>
    <property type="evidence" value="ECO:0007669"/>
    <property type="project" value="InterPro"/>
</dbReference>
<dbReference type="OrthoDB" id="343582at2759"/>
<organism evidence="3 4">
    <name type="scientific">Pseudocercospora fuligena</name>
    <dbReference type="NCBI Taxonomy" id="685502"/>
    <lineage>
        <taxon>Eukaryota</taxon>
        <taxon>Fungi</taxon>
        <taxon>Dikarya</taxon>
        <taxon>Ascomycota</taxon>
        <taxon>Pezizomycotina</taxon>
        <taxon>Dothideomycetes</taxon>
        <taxon>Dothideomycetidae</taxon>
        <taxon>Mycosphaerellales</taxon>
        <taxon>Mycosphaerellaceae</taxon>
        <taxon>Pseudocercospora</taxon>
    </lineage>
</organism>
<evidence type="ECO:0000313" key="3">
    <source>
        <dbReference type="EMBL" id="KAF7187179.1"/>
    </source>
</evidence>
<dbReference type="GO" id="GO:0031124">
    <property type="term" value="P:mRNA 3'-end processing"/>
    <property type="evidence" value="ECO:0007669"/>
    <property type="project" value="InterPro"/>
</dbReference>
<feature type="domain" description="CID" evidence="2">
    <location>
        <begin position="15"/>
        <end position="153"/>
    </location>
</feature>
<dbReference type="SUPFAM" id="SSF48464">
    <property type="entry name" value="ENTH/VHS domain"/>
    <property type="match status" value="1"/>
</dbReference>
<feature type="region of interest" description="Disordered" evidence="1">
    <location>
        <begin position="406"/>
        <end position="426"/>
    </location>
</feature>
<dbReference type="CDD" id="cd16982">
    <property type="entry name" value="CID_Pcf11"/>
    <property type="match status" value="1"/>
</dbReference>
<dbReference type="PANTHER" id="PTHR15921">
    <property type="entry name" value="PRE-MRNA CLEAVAGE COMPLEX II"/>
    <property type="match status" value="1"/>
</dbReference>
<accession>A0A8H6R8R8</accession>
<dbReference type="FunFam" id="1.25.40.90:FF:000016">
    <property type="entry name" value="mRNA cleavage factor complex component Pcf11"/>
    <property type="match status" value="1"/>
</dbReference>
<dbReference type="EMBL" id="JABCIY010000233">
    <property type="protein sequence ID" value="KAF7187179.1"/>
    <property type="molecule type" value="Genomic_DNA"/>
</dbReference>
<evidence type="ECO:0000313" key="4">
    <source>
        <dbReference type="Proteomes" id="UP000660729"/>
    </source>
</evidence>
<feature type="region of interest" description="Disordered" evidence="1">
    <location>
        <begin position="641"/>
        <end position="670"/>
    </location>
</feature>
<sequence>MSSKSPRGSFSGASSSDEVAKDFEESLRDLQSNNRYEISNLTVIAKENTEHAQAISRALEGHIKTTSPTRKLPALFLLDSIVKNVGTPYTVYLGRNLYSTFMDAYTLVDGPTRRHMEGMLKTWKEPVPGSIDPRPVFPLDTVRPIDNALNRAKAAVQQRQGLPQVPFRGMATPPQHNGQYPTPPTHGFPPQFPPYAGQQPTPQPPQFAYQPPIANHANDIDAVKRDIDGLIPRFQYQLATRPGDGGLQKQLGALQALRTLLDTQRVSPPELQEIKNQVSRLSPGSHPPPQPTPQPPVPTPQWQPPVPVPQPYQQPPMPMPFSASTPQPPQQAAPPNLTPNALNGLQALLANVPKPSTPQMRAAMPGFRDATHSQLNAIQSHAAAPPSNGTSDLLSSLAKAGLIKPVSQATPSAPPPTAVAPPPQDATASLLKSLQSILPPKSQTGTPTLPPAQPVPAAAPPVTAASLKIFRPELVFALYDAQPNQCSTCGRRFLATEEGREKKALHLDWHFRTNQRIADPNLNRGHHRNWYVDEMEWITHTEFDPSTTTATTADSEAAKKVQKGPQDQSVRAPAGMTKNTCSICFEEMKSSYSEDMQDWIFANATYHNGRIVHATCLAEMTRSTMPAVGGSLAAALAGVTGQRERSATPDSLKRKAETAMAGQGSRMKFE</sequence>
<feature type="region of interest" description="Disordered" evidence="1">
    <location>
        <begin position="1"/>
        <end position="26"/>
    </location>
</feature>
<dbReference type="GO" id="GO:0005737">
    <property type="term" value="C:cytoplasm"/>
    <property type="evidence" value="ECO:0007669"/>
    <property type="project" value="TreeGrafter"/>
</dbReference>
<keyword evidence="4" id="KW-1185">Reference proteome</keyword>
<evidence type="ECO:0000259" key="2">
    <source>
        <dbReference type="PROSITE" id="PS51391"/>
    </source>
</evidence>
<dbReference type="PANTHER" id="PTHR15921:SF3">
    <property type="entry name" value="PRE-MRNA CLEAVAGE COMPLEX 2 PROTEIN PCF11"/>
    <property type="match status" value="1"/>
</dbReference>
<feature type="compositionally biased region" description="Pro residues" evidence="1">
    <location>
        <begin position="448"/>
        <end position="457"/>
    </location>
</feature>
<feature type="compositionally biased region" description="Low complexity" evidence="1">
    <location>
        <begin position="1"/>
        <end position="16"/>
    </location>
</feature>
<proteinExistence type="predicted"/>
<dbReference type="PROSITE" id="PS51391">
    <property type="entry name" value="CID"/>
    <property type="match status" value="1"/>
</dbReference>
<gene>
    <name evidence="3" type="ORF">HII31_11434</name>
</gene>
<feature type="compositionally biased region" description="Basic and acidic residues" evidence="1">
    <location>
        <begin position="642"/>
        <end position="657"/>
    </location>
</feature>
<dbReference type="AlphaFoldDB" id="A0A8H6R8R8"/>
<dbReference type="PRINTS" id="PR01217">
    <property type="entry name" value="PRICHEXTENSN"/>
</dbReference>
<dbReference type="InterPro" id="IPR054127">
    <property type="entry name" value="Pcf11_C"/>
</dbReference>
<protein>
    <recommendedName>
        <fullName evidence="2">CID domain-containing protein</fullName>
    </recommendedName>
</protein>